<keyword evidence="11 14" id="KW-0067">ATP-binding</keyword>
<comment type="subunit">
    <text evidence="14">Homotetramer.</text>
</comment>
<dbReference type="PROSITE" id="PS51374">
    <property type="entry name" value="NDPK_LIKE"/>
    <property type="match status" value="1"/>
</dbReference>
<keyword evidence="12 14" id="KW-0460">Magnesium</keyword>
<proteinExistence type="inferred from homology"/>
<dbReference type="GO" id="GO:0004550">
    <property type="term" value="F:nucleoside diphosphate kinase activity"/>
    <property type="evidence" value="ECO:0007669"/>
    <property type="project" value="UniProtKB-UniRule"/>
</dbReference>
<name>A0A192D157_9SPHN</name>
<dbReference type="GO" id="GO:0006228">
    <property type="term" value="P:UTP biosynthetic process"/>
    <property type="evidence" value="ECO:0007669"/>
    <property type="project" value="UniProtKB-UniRule"/>
</dbReference>
<dbReference type="SMART" id="SM00562">
    <property type="entry name" value="NDK"/>
    <property type="match status" value="1"/>
</dbReference>
<dbReference type="GO" id="GO:0005737">
    <property type="term" value="C:cytoplasm"/>
    <property type="evidence" value="ECO:0007669"/>
    <property type="project" value="UniProtKB-SubCell"/>
</dbReference>
<protein>
    <recommendedName>
        <fullName evidence="4 14">Nucleoside diphosphate kinase</fullName>
        <shortName evidence="14">NDK</shortName>
        <shortName evidence="14">NDP kinase</shortName>
        <ecNumber evidence="3 14">2.7.4.6</ecNumber>
    </recommendedName>
    <alternativeName>
        <fullName evidence="14">Nucleoside-2-P kinase</fullName>
    </alternativeName>
</protein>
<dbReference type="KEGG" id="pns:A9D12_00580"/>
<dbReference type="GO" id="GO:0006183">
    <property type="term" value="P:GTP biosynthetic process"/>
    <property type="evidence" value="ECO:0007669"/>
    <property type="project" value="UniProtKB-UniRule"/>
</dbReference>
<evidence type="ECO:0000313" key="20">
    <source>
        <dbReference type="Proteomes" id="UP000078263"/>
    </source>
</evidence>
<dbReference type="InterPro" id="IPR034907">
    <property type="entry name" value="NDK-like_dom"/>
</dbReference>
<dbReference type="PANTHER" id="PTHR46161:SF3">
    <property type="entry name" value="NUCLEOSIDE DIPHOSPHATE KINASE DDB_G0292928-RELATED"/>
    <property type="match status" value="1"/>
</dbReference>
<feature type="binding site" evidence="14 15">
    <location>
        <position position="114"/>
    </location>
    <ligand>
        <name>ATP</name>
        <dbReference type="ChEBI" id="CHEBI:30616"/>
    </ligand>
</feature>
<evidence type="ECO:0000256" key="5">
    <source>
        <dbReference type="ARBA" id="ARBA00022490"/>
    </source>
</evidence>
<dbReference type="PRINTS" id="PR01243">
    <property type="entry name" value="NUCDPKINASE"/>
</dbReference>
<dbReference type="EC" id="2.7.4.6" evidence="3 14"/>
<feature type="binding site" evidence="14 15">
    <location>
        <position position="87"/>
    </location>
    <ligand>
        <name>ATP</name>
        <dbReference type="ChEBI" id="CHEBI:30616"/>
    </ligand>
</feature>
<dbReference type="Pfam" id="PF00334">
    <property type="entry name" value="NDK"/>
    <property type="match status" value="1"/>
</dbReference>
<evidence type="ECO:0000256" key="4">
    <source>
        <dbReference type="ARBA" id="ARBA00017632"/>
    </source>
</evidence>
<dbReference type="STRING" id="1112.A9D12_00580"/>
<dbReference type="GO" id="GO:0006241">
    <property type="term" value="P:CTP biosynthetic process"/>
    <property type="evidence" value="ECO:0007669"/>
    <property type="project" value="UniProtKB-UniRule"/>
</dbReference>
<dbReference type="RefSeq" id="WP_068348643.1">
    <property type="nucleotide sequence ID" value="NZ_CP016033.1"/>
</dbReference>
<dbReference type="GO" id="GO:0046872">
    <property type="term" value="F:metal ion binding"/>
    <property type="evidence" value="ECO:0007669"/>
    <property type="project" value="UniProtKB-KW"/>
</dbReference>
<dbReference type="PANTHER" id="PTHR46161">
    <property type="entry name" value="NUCLEOSIDE DIPHOSPHATE KINASE"/>
    <property type="match status" value="1"/>
</dbReference>
<feature type="binding site" evidence="14 15">
    <location>
        <position position="11"/>
    </location>
    <ligand>
        <name>ATP</name>
        <dbReference type="ChEBI" id="CHEBI:30616"/>
    </ligand>
</feature>
<dbReference type="InterPro" id="IPR036850">
    <property type="entry name" value="NDK-like_dom_sf"/>
</dbReference>
<organism evidence="19 20">
    <name type="scientific">Erythrobacter neustonensis</name>
    <dbReference type="NCBI Taxonomy" id="1112"/>
    <lineage>
        <taxon>Bacteria</taxon>
        <taxon>Pseudomonadati</taxon>
        <taxon>Pseudomonadota</taxon>
        <taxon>Alphaproteobacteria</taxon>
        <taxon>Sphingomonadales</taxon>
        <taxon>Erythrobacteraceae</taxon>
        <taxon>Erythrobacter/Porphyrobacter group</taxon>
        <taxon>Erythrobacter</taxon>
    </lineage>
</organism>
<keyword evidence="10 14" id="KW-0418">Kinase</keyword>
<dbReference type="GO" id="GO:0005524">
    <property type="term" value="F:ATP binding"/>
    <property type="evidence" value="ECO:0007669"/>
    <property type="project" value="UniProtKB-UniRule"/>
</dbReference>
<keyword evidence="9 14" id="KW-0547">Nucleotide-binding</keyword>
<evidence type="ECO:0000256" key="2">
    <source>
        <dbReference type="ARBA" id="ARBA00008142"/>
    </source>
</evidence>
<sequence>MAATRTFSIIKPDATRRNLTGAVTKMLEDAGLRVVASKRIHMTREQAEGFYAVHKERPFFGELVEFMMSEPVVVQVLEGEDAVAKNREVMGATNPADAAPGTIRKELALSIGENTVHGSDSEENAAIEIAYFFKDEEIVG</sequence>
<dbReference type="Gene3D" id="3.30.70.141">
    <property type="entry name" value="Nucleoside diphosphate kinase-like domain"/>
    <property type="match status" value="1"/>
</dbReference>
<evidence type="ECO:0000256" key="14">
    <source>
        <dbReference type="HAMAP-Rule" id="MF_00451"/>
    </source>
</evidence>
<comment type="catalytic activity">
    <reaction evidence="14">
        <text>a ribonucleoside 5'-diphosphate + ATP = a ribonucleoside 5'-triphosphate + ADP</text>
        <dbReference type="Rhea" id="RHEA:18113"/>
        <dbReference type="ChEBI" id="CHEBI:30616"/>
        <dbReference type="ChEBI" id="CHEBI:57930"/>
        <dbReference type="ChEBI" id="CHEBI:61557"/>
        <dbReference type="ChEBI" id="CHEBI:456216"/>
        <dbReference type="EC" id="2.7.4.6"/>
    </reaction>
</comment>
<gene>
    <name evidence="14" type="primary">ndk</name>
    <name evidence="19" type="ORF">A9D12_00580</name>
</gene>
<feature type="domain" description="Nucleoside diphosphate kinase-like" evidence="18">
    <location>
        <begin position="3"/>
        <end position="140"/>
    </location>
</feature>
<dbReference type="Proteomes" id="UP000078263">
    <property type="component" value="Chromosome"/>
</dbReference>
<dbReference type="NCBIfam" id="NF001908">
    <property type="entry name" value="PRK00668.1"/>
    <property type="match status" value="1"/>
</dbReference>
<keyword evidence="6 14" id="KW-0597">Phosphoprotein</keyword>
<evidence type="ECO:0000256" key="8">
    <source>
        <dbReference type="ARBA" id="ARBA00022723"/>
    </source>
</evidence>
<keyword evidence="5 14" id="KW-0963">Cytoplasm</keyword>
<comment type="catalytic activity">
    <reaction evidence="14 17">
        <text>a 2'-deoxyribonucleoside 5'-diphosphate + ATP = a 2'-deoxyribonucleoside 5'-triphosphate + ADP</text>
        <dbReference type="Rhea" id="RHEA:44640"/>
        <dbReference type="ChEBI" id="CHEBI:30616"/>
        <dbReference type="ChEBI" id="CHEBI:61560"/>
        <dbReference type="ChEBI" id="CHEBI:73316"/>
        <dbReference type="ChEBI" id="CHEBI:456216"/>
        <dbReference type="EC" id="2.7.4.6"/>
    </reaction>
</comment>
<evidence type="ECO:0000256" key="6">
    <source>
        <dbReference type="ARBA" id="ARBA00022553"/>
    </source>
</evidence>
<feature type="binding site" evidence="14 15">
    <location>
        <position position="59"/>
    </location>
    <ligand>
        <name>ATP</name>
        <dbReference type="ChEBI" id="CHEBI:30616"/>
    </ligand>
</feature>
<dbReference type="EMBL" id="CP016033">
    <property type="protein sequence ID" value="ANK11691.1"/>
    <property type="molecule type" value="Genomic_DNA"/>
</dbReference>
<evidence type="ECO:0000256" key="15">
    <source>
        <dbReference type="PROSITE-ProRule" id="PRU00706"/>
    </source>
</evidence>
<accession>A0A192D157</accession>
<comment type="function">
    <text evidence="14">Major role in the synthesis of nucleoside triphosphates other than ATP. The ATP gamma phosphate is transferred to the NDP beta phosphate via a ping-pong mechanism, using a phosphorylated active-site intermediate.</text>
</comment>
<dbReference type="SUPFAM" id="SSF54919">
    <property type="entry name" value="Nucleoside diphosphate kinase, NDK"/>
    <property type="match status" value="1"/>
</dbReference>
<dbReference type="FunFam" id="3.30.70.141:FF:000001">
    <property type="entry name" value="Nucleoside diphosphate kinase"/>
    <property type="match status" value="1"/>
</dbReference>
<feature type="binding site" evidence="14 15">
    <location>
        <position position="104"/>
    </location>
    <ligand>
        <name>ATP</name>
        <dbReference type="ChEBI" id="CHEBI:30616"/>
    </ligand>
</feature>
<feature type="binding site" evidence="14 15">
    <location>
        <position position="93"/>
    </location>
    <ligand>
        <name>ATP</name>
        <dbReference type="ChEBI" id="CHEBI:30616"/>
    </ligand>
</feature>
<dbReference type="PROSITE" id="PS00469">
    <property type="entry name" value="NDPK"/>
    <property type="match status" value="1"/>
</dbReference>
<feature type="active site" description="Pros-phosphohistidine intermediate" evidence="14 15">
    <location>
        <position position="117"/>
    </location>
</feature>
<dbReference type="InterPro" id="IPR023005">
    <property type="entry name" value="Nucleoside_diP_kinase_AS"/>
</dbReference>
<keyword evidence="20" id="KW-1185">Reference proteome</keyword>
<keyword evidence="7 14" id="KW-0808">Transferase</keyword>
<dbReference type="AlphaFoldDB" id="A0A192D157"/>
<dbReference type="InterPro" id="IPR001564">
    <property type="entry name" value="Nucleoside_diP_kinase"/>
</dbReference>
<evidence type="ECO:0000313" key="19">
    <source>
        <dbReference type="EMBL" id="ANK11691.1"/>
    </source>
</evidence>
<dbReference type="HAMAP" id="MF_00451">
    <property type="entry name" value="NDP_kinase"/>
    <property type="match status" value="1"/>
</dbReference>
<comment type="cofactor">
    <cofactor evidence="14">
        <name>Mg(2+)</name>
        <dbReference type="ChEBI" id="CHEBI:18420"/>
    </cofactor>
</comment>
<evidence type="ECO:0000256" key="10">
    <source>
        <dbReference type="ARBA" id="ARBA00022777"/>
    </source>
</evidence>
<evidence type="ECO:0000256" key="9">
    <source>
        <dbReference type="ARBA" id="ARBA00022741"/>
    </source>
</evidence>
<evidence type="ECO:0000256" key="7">
    <source>
        <dbReference type="ARBA" id="ARBA00022679"/>
    </source>
</evidence>
<keyword evidence="8 14" id="KW-0479">Metal-binding</keyword>
<evidence type="ECO:0000256" key="17">
    <source>
        <dbReference type="RuleBase" id="RU004013"/>
    </source>
</evidence>
<reference evidence="19 20" key="1">
    <citation type="submission" date="2016-05" db="EMBL/GenBank/DDBJ databases">
        <title>Compelete Genome Sequence of Bacteriochlorophyll-Synthesizing Bacterium Porphyrobacter neustonensis DSM 9434.</title>
        <authorList>
            <person name="Shi X.-L."/>
            <person name="Wu Y.-H."/>
            <person name="Cheng H."/>
            <person name="Xu L."/>
            <person name="Zhang X.-Q."/>
            <person name="Wang C.-S."/>
            <person name="Xu X.-W."/>
        </authorList>
    </citation>
    <scope>NUCLEOTIDE SEQUENCE [LARGE SCALE GENOMIC DNA]</scope>
    <source>
        <strain evidence="19 20">DSM 9434</strain>
    </source>
</reference>
<evidence type="ECO:0000256" key="1">
    <source>
        <dbReference type="ARBA" id="ARBA00004496"/>
    </source>
</evidence>
<dbReference type="CDD" id="cd04413">
    <property type="entry name" value="NDPk_I"/>
    <property type="match status" value="1"/>
</dbReference>
<dbReference type="OrthoDB" id="9801161at2"/>
<evidence type="ECO:0000256" key="3">
    <source>
        <dbReference type="ARBA" id="ARBA00012966"/>
    </source>
</evidence>
<keyword evidence="13 14" id="KW-0546">Nucleotide metabolism</keyword>
<evidence type="ECO:0000256" key="16">
    <source>
        <dbReference type="RuleBase" id="RU004011"/>
    </source>
</evidence>
<comment type="similarity">
    <text evidence="2 14 15 16">Belongs to the NDK family.</text>
</comment>
<evidence type="ECO:0000256" key="12">
    <source>
        <dbReference type="ARBA" id="ARBA00022842"/>
    </source>
</evidence>
<evidence type="ECO:0000259" key="18">
    <source>
        <dbReference type="SMART" id="SM00562"/>
    </source>
</evidence>
<comment type="subcellular location">
    <subcellularLocation>
        <location evidence="1 14">Cytoplasm</location>
    </subcellularLocation>
</comment>
<evidence type="ECO:0000256" key="13">
    <source>
        <dbReference type="ARBA" id="ARBA00023080"/>
    </source>
</evidence>
<evidence type="ECO:0000256" key="11">
    <source>
        <dbReference type="ARBA" id="ARBA00022840"/>
    </source>
</evidence>